<dbReference type="Proteomes" id="UP001219934">
    <property type="component" value="Unassembled WGS sequence"/>
</dbReference>
<dbReference type="EMBL" id="JAPTMU010000004">
    <property type="protein sequence ID" value="KAJ4945322.1"/>
    <property type="molecule type" value="Genomic_DNA"/>
</dbReference>
<gene>
    <name evidence="2" type="ORF">JOQ06_013848</name>
</gene>
<keyword evidence="3" id="KW-1185">Reference proteome</keyword>
<evidence type="ECO:0000313" key="3">
    <source>
        <dbReference type="Proteomes" id="UP001219934"/>
    </source>
</evidence>
<reference evidence="2" key="1">
    <citation type="submission" date="2022-11" db="EMBL/GenBank/DDBJ databases">
        <title>Chromosome-level genome of Pogonophryne albipinna.</title>
        <authorList>
            <person name="Jo E."/>
        </authorList>
    </citation>
    <scope>NUCLEOTIDE SEQUENCE</scope>
    <source>
        <strain evidence="2">SGF0006</strain>
        <tissue evidence="2">Muscle</tissue>
    </source>
</reference>
<dbReference type="AlphaFoldDB" id="A0AAD6FRH1"/>
<protein>
    <submittedName>
        <fullName evidence="2">Uncharacterized protein</fullName>
    </submittedName>
</protein>
<proteinExistence type="predicted"/>
<comment type="caution">
    <text evidence="2">The sequence shown here is derived from an EMBL/GenBank/DDBJ whole genome shotgun (WGS) entry which is preliminary data.</text>
</comment>
<organism evidence="2 3">
    <name type="scientific">Pogonophryne albipinna</name>
    <dbReference type="NCBI Taxonomy" id="1090488"/>
    <lineage>
        <taxon>Eukaryota</taxon>
        <taxon>Metazoa</taxon>
        <taxon>Chordata</taxon>
        <taxon>Craniata</taxon>
        <taxon>Vertebrata</taxon>
        <taxon>Euteleostomi</taxon>
        <taxon>Actinopterygii</taxon>
        <taxon>Neopterygii</taxon>
        <taxon>Teleostei</taxon>
        <taxon>Neoteleostei</taxon>
        <taxon>Acanthomorphata</taxon>
        <taxon>Eupercaria</taxon>
        <taxon>Perciformes</taxon>
        <taxon>Notothenioidei</taxon>
        <taxon>Pogonophryne</taxon>
    </lineage>
</organism>
<name>A0AAD6FRH1_9TELE</name>
<feature type="non-terminal residue" evidence="2">
    <location>
        <position position="1"/>
    </location>
</feature>
<accession>A0AAD6FRH1</accession>
<feature type="region of interest" description="Disordered" evidence="1">
    <location>
        <begin position="30"/>
        <end position="86"/>
    </location>
</feature>
<sequence>QTSANGPRMMTTKTAARWTRNLRKVPIPPNINVMKERTGSPAAKAAPPPNTPAGSRIPAPNPWSFSHLAANAGAPSTAIKPLPLEK</sequence>
<evidence type="ECO:0000313" key="2">
    <source>
        <dbReference type="EMBL" id="KAJ4945322.1"/>
    </source>
</evidence>
<feature type="non-terminal residue" evidence="2">
    <location>
        <position position="86"/>
    </location>
</feature>
<evidence type="ECO:0000256" key="1">
    <source>
        <dbReference type="SAM" id="MobiDB-lite"/>
    </source>
</evidence>